<dbReference type="InParanoid" id="A0A1J7JBH1"/>
<evidence type="ECO:0000313" key="2">
    <source>
        <dbReference type="Proteomes" id="UP000182658"/>
    </source>
</evidence>
<reference evidence="1 2" key="1">
    <citation type="submission" date="2016-10" db="EMBL/GenBank/DDBJ databases">
        <title>Draft genome sequence of Coniochaeta ligniaria NRRL30616, a lignocellulolytic fungus for bioabatement of inhibitors in plant biomass hydrolysates.</title>
        <authorList>
            <consortium name="DOE Joint Genome Institute"/>
            <person name="Jimenez D.J."/>
            <person name="Hector R.E."/>
            <person name="Riley R."/>
            <person name="Sun H."/>
            <person name="Grigoriev I.V."/>
            <person name="Van Elsas J.D."/>
            <person name="Nichols N.N."/>
        </authorList>
    </citation>
    <scope>NUCLEOTIDE SEQUENCE [LARGE SCALE GENOMIC DNA]</scope>
    <source>
        <strain evidence="1 2">NRRL 30616</strain>
    </source>
</reference>
<protein>
    <submittedName>
        <fullName evidence="1">Uncharacterized protein</fullName>
    </submittedName>
</protein>
<name>A0A1J7JBH1_9PEZI</name>
<gene>
    <name evidence="1" type="ORF">CONLIGDRAFT_285183</name>
</gene>
<proteinExistence type="predicted"/>
<keyword evidence="2" id="KW-1185">Reference proteome</keyword>
<sequence length="212" mass="23373">MVVIAAGKREKVGREAGWSTSAIDHVSPSGPRIWVLCQHVCAQRAGLTKHSTILNKTCSTLYKVSHTIAVVGLWLCTRLSNTGSALCRYSASDPADTAYAKAHCWITCRFDRDEASRQLSQGRTLFDGVRYQFPVPKESNILTRRYLSIRLDGAVTCAVSYLPVARPGQAVESSNLHASQCRALLQGSPFLGYGRRRRFDTASRIGAWSIRV</sequence>
<dbReference type="EMBL" id="KV875096">
    <property type="protein sequence ID" value="OIW30633.1"/>
    <property type="molecule type" value="Genomic_DNA"/>
</dbReference>
<dbReference type="Proteomes" id="UP000182658">
    <property type="component" value="Unassembled WGS sequence"/>
</dbReference>
<organism evidence="1 2">
    <name type="scientific">Coniochaeta ligniaria NRRL 30616</name>
    <dbReference type="NCBI Taxonomy" id="1408157"/>
    <lineage>
        <taxon>Eukaryota</taxon>
        <taxon>Fungi</taxon>
        <taxon>Dikarya</taxon>
        <taxon>Ascomycota</taxon>
        <taxon>Pezizomycotina</taxon>
        <taxon>Sordariomycetes</taxon>
        <taxon>Sordariomycetidae</taxon>
        <taxon>Coniochaetales</taxon>
        <taxon>Coniochaetaceae</taxon>
        <taxon>Coniochaeta</taxon>
    </lineage>
</organism>
<accession>A0A1J7JBH1</accession>
<evidence type="ECO:0000313" key="1">
    <source>
        <dbReference type="EMBL" id="OIW30633.1"/>
    </source>
</evidence>
<dbReference type="AlphaFoldDB" id="A0A1J7JBH1"/>